<keyword evidence="3" id="KW-1185">Reference proteome</keyword>
<evidence type="ECO:0000256" key="1">
    <source>
        <dbReference type="ARBA" id="ARBA00005254"/>
    </source>
</evidence>
<dbReference type="AlphaFoldDB" id="A0A938Y3H0"/>
<dbReference type="SUPFAM" id="SSF52096">
    <property type="entry name" value="ClpP/crotonase"/>
    <property type="match status" value="1"/>
</dbReference>
<comment type="similarity">
    <text evidence="1">Belongs to the enoyl-CoA hydratase/isomerase family.</text>
</comment>
<dbReference type="EMBL" id="JAERTX010000014">
    <property type="protein sequence ID" value="MBM9461176.1"/>
    <property type="molecule type" value="Genomic_DNA"/>
</dbReference>
<reference evidence="2" key="1">
    <citation type="submission" date="2021-01" db="EMBL/GenBank/DDBJ databases">
        <title>Novel species in genus Nocardioides.</title>
        <authorList>
            <person name="Zhang G."/>
        </authorList>
    </citation>
    <scope>NUCLEOTIDE SEQUENCE</scope>
    <source>
        <strain evidence="2">Zg-536</strain>
    </source>
</reference>
<gene>
    <name evidence="2" type="ORF">JK386_14840</name>
</gene>
<dbReference type="PANTHER" id="PTHR42964:SF1">
    <property type="entry name" value="POLYKETIDE BIOSYNTHESIS ENOYL-COA HYDRATASE PKSH-RELATED"/>
    <property type="match status" value="1"/>
</dbReference>
<evidence type="ECO:0000313" key="3">
    <source>
        <dbReference type="Proteomes" id="UP000663791"/>
    </source>
</evidence>
<dbReference type="Gene3D" id="3.90.226.10">
    <property type="entry name" value="2-enoyl-CoA Hydratase, Chain A, domain 1"/>
    <property type="match status" value="1"/>
</dbReference>
<organism evidence="2 3">
    <name type="scientific">Nocardioides faecalis</name>
    <dbReference type="NCBI Taxonomy" id="2803858"/>
    <lineage>
        <taxon>Bacteria</taxon>
        <taxon>Bacillati</taxon>
        <taxon>Actinomycetota</taxon>
        <taxon>Actinomycetes</taxon>
        <taxon>Propionibacteriales</taxon>
        <taxon>Nocardioidaceae</taxon>
        <taxon>Nocardioides</taxon>
    </lineage>
</organism>
<protein>
    <submittedName>
        <fullName evidence="2">Enoyl-CoA hydratase/isomerase family protein</fullName>
    </submittedName>
</protein>
<dbReference type="InterPro" id="IPR001753">
    <property type="entry name" value="Enoyl-CoA_hydra/iso"/>
</dbReference>
<dbReference type="InterPro" id="IPR051683">
    <property type="entry name" value="Enoyl-CoA_Hydratase/Isomerase"/>
</dbReference>
<dbReference type="Pfam" id="PF00378">
    <property type="entry name" value="ECH_1"/>
    <property type="match status" value="1"/>
</dbReference>
<proteinExistence type="inferred from homology"/>
<dbReference type="Proteomes" id="UP000663791">
    <property type="component" value="Unassembled WGS sequence"/>
</dbReference>
<dbReference type="CDD" id="cd06558">
    <property type="entry name" value="crotonase-like"/>
    <property type="match status" value="1"/>
</dbReference>
<dbReference type="InterPro" id="IPR029045">
    <property type="entry name" value="ClpP/crotonase-like_dom_sf"/>
</dbReference>
<comment type="caution">
    <text evidence="2">The sequence shown here is derived from an EMBL/GenBank/DDBJ whole genome shotgun (WGS) entry which is preliminary data.</text>
</comment>
<accession>A0A938Y3H0</accession>
<dbReference type="RefSeq" id="WP_205292493.1">
    <property type="nucleotide sequence ID" value="NZ_CP074406.1"/>
</dbReference>
<sequence length="244" mass="25070">MSTTLERTHDGRAARVTFDNASRANAFDETLLCDLVDTLEAAATDEGCAVVELVMAGPHFCGGWDTTTFPALAASGADAVAGGLRRSDELLDRIRDLPVPVVAGVRGRVIGFGAGLLAAIHLPVAARDARLLLPELGYGFTPAGVGRTLARALPRARAYGLLTGTTEADGDDLVALGLAARAVAPTDLDETLAATVTALAGLPADAVRGLVTVVESARRDEDPGIVFETSARTVLRGLAAGSRS</sequence>
<dbReference type="GO" id="GO:0003824">
    <property type="term" value="F:catalytic activity"/>
    <property type="evidence" value="ECO:0007669"/>
    <property type="project" value="UniProtKB-ARBA"/>
</dbReference>
<dbReference type="PANTHER" id="PTHR42964">
    <property type="entry name" value="ENOYL-COA HYDRATASE"/>
    <property type="match status" value="1"/>
</dbReference>
<evidence type="ECO:0000313" key="2">
    <source>
        <dbReference type="EMBL" id="MBM9461176.1"/>
    </source>
</evidence>
<name>A0A938Y3H0_9ACTN</name>